<evidence type="ECO:0000256" key="2">
    <source>
        <dbReference type="ARBA" id="ARBA00001968"/>
    </source>
</evidence>
<comment type="catalytic activity">
    <reaction evidence="1">
        <text>ATP + protein L-histidine = ADP + protein N-phospho-L-histidine.</text>
        <dbReference type="EC" id="2.7.13.3"/>
    </reaction>
</comment>
<dbReference type="GO" id="GO:0000155">
    <property type="term" value="F:phosphorelay sensor kinase activity"/>
    <property type="evidence" value="ECO:0007669"/>
    <property type="project" value="InterPro"/>
</dbReference>
<dbReference type="InterPro" id="IPR036097">
    <property type="entry name" value="HisK_dim/P_sf"/>
</dbReference>
<evidence type="ECO:0000256" key="8">
    <source>
        <dbReference type="ARBA" id="ARBA00022777"/>
    </source>
</evidence>
<keyword evidence="10" id="KW-0902">Two-component regulatory system</keyword>
<dbReference type="SMART" id="SM00388">
    <property type="entry name" value="HisKA"/>
    <property type="match status" value="1"/>
</dbReference>
<dbReference type="InterPro" id="IPR036890">
    <property type="entry name" value="HATPase_C_sf"/>
</dbReference>
<accession>A0A7Z0J773</accession>
<dbReference type="InterPro" id="IPR004358">
    <property type="entry name" value="Sig_transdc_His_kin-like_C"/>
</dbReference>
<dbReference type="Pfam" id="PF02518">
    <property type="entry name" value="HATPase_c"/>
    <property type="match status" value="1"/>
</dbReference>
<dbReference type="Gene3D" id="3.30.565.10">
    <property type="entry name" value="Histidine kinase-like ATPase, C-terminal domain"/>
    <property type="match status" value="1"/>
</dbReference>
<feature type="domain" description="HAMP" evidence="15">
    <location>
        <begin position="239"/>
        <end position="301"/>
    </location>
</feature>
<evidence type="ECO:0000256" key="6">
    <source>
        <dbReference type="ARBA" id="ARBA00022679"/>
    </source>
</evidence>
<sequence>MPKTDKSMPETDAAAARPLAPPPPPPDDTADEAAPEEAVPFVSAPRNHRPWTLRRRLVLTVVALLALVSVIIGVVSVTILRASLQDELDAQLASAVSRSLIVLEGGTGRPGILSLAAPSATDILNGPAQQPGTLALVFDGATITAGYTDDSGVVQPLGTQQVQLLVDGASAGRAVTIDLGGAVGSYRVVTASTRTGVAYLIGLPLRNVNSTAANLGLIIALVSLAGVLVVALLATWIVRLALRPLQRVTETAVRVSELPLDRGEVTLVDRVPVADTDPRTEVGRVGSALNRMLDHVDLALETRQASEHKVRQFVSDASHELRTPLASIRGYAELTRRSGEQLPPDIQHALSRIESESVRMTGLVEDLLLLARLDEGRELEMQPVDLTMLLVDAVSDAHAAGPDHQWDLDLPDEPIECLGDAHRLHQVIANLLTNARTHTPAGTTVTAALSTEGDRALVTVTDDGPGIPTELQGTLFERFARGDSSRFRGTGSTGLGLAIAQAVIGAHHGDLSVESRPGHTCFTVSVPRARDDAGSLR</sequence>
<dbReference type="CDD" id="cd00082">
    <property type="entry name" value="HisKA"/>
    <property type="match status" value="1"/>
</dbReference>
<dbReference type="InterPro" id="IPR003661">
    <property type="entry name" value="HisK_dim/P_dom"/>
</dbReference>
<dbReference type="FunFam" id="1.10.287.130:FF:000001">
    <property type="entry name" value="Two-component sensor histidine kinase"/>
    <property type="match status" value="1"/>
</dbReference>
<keyword evidence="17" id="KW-1185">Reference proteome</keyword>
<dbReference type="RefSeq" id="WP_246318397.1">
    <property type="nucleotide sequence ID" value="NZ_JACCFM010000001.1"/>
</dbReference>
<evidence type="ECO:0000256" key="13">
    <source>
        <dbReference type="SAM" id="Phobius"/>
    </source>
</evidence>
<evidence type="ECO:0000256" key="5">
    <source>
        <dbReference type="ARBA" id="ARBA00022553"/>
    </source>
</evidence>
<evidence type="ECO:0000256" key="1">
    <source>
        <dbReference type="ARBA" id="ARBA00000085"/>
    </source>
</evidence>
<feature type="domain" description="Histidine kinase" evidence="14">
    <location>
        <begin position="316"/>
        <end position="530"/>
    </location>
</feature>
<dbReference type="Gene3D" id="1.10.287.130">
    <property type="match status" value="1"/>
</dbReference>
<protein>
    <recommendedName>
        <fullName evidence="4">histidine kinase</fullName>
        <ecNumber evidence="4">2.7.13.3</ecNumber>
    </recommendedName>
</protein>
<feature type="transmembrane region" description="Helical" evidence="13">
    <location>
        <begin position="57"/>
        <end position="80"/>
    </location>
</feature>
<proteinExistence type="predicted"/>
<evidence type="ECO:0000256" key="12">
    <source>
        <dbReference type="SAM" id="MobiDB-lite"/>
    </source>
</evidence>
<dbReference type="InterPro" id="IPR003660">
    <property type="entry name" value="HAMP_dom"/>
</dbReference>
<dbReference type="InterPro" id="IPR050428">
    <property type="entry name" value="TCS_sensor_his_kinase"/>
</dbReference>
<keyword evidence="7 13" id="KW-0812">Transmembrane</keyword>
<reference evidence="16 17" key="1">
    <citation type="submission" date="2020-07" db="EMBL/GenBank/DDBJ databases">
        <title>Sequencing the genomes of 1000 actinobacteria strains.</title>
        <authorList>
            <person name="Klenk H.-P."/>
        </authorList>
    </citation>
    <scope>NUCLEOTIDE SEQUENCE [LARGE SCALE GENOMIC DNA]</scope>
    <source>
        <strain evidence="16 17">LI1</strain>
    </source>
</reference>
<comment type="cofactor">
    <cofactor evidence="2">
        <name>a divalent metal cation</name>
        <dbReference type="ChEBI" id="CHEBI:60240"/>
    </cofactor>
</comment>
<evidence type="ECO:0000256" key="7">
    <source>
        <dbReference type="ARBA" id="ARBA00022692"/>
    </source>
</evidence>
<evidence type="ECO:0000259" key="14">
    <source>
        <dbReference type="PROSITE" id="PS50109"/>
    </source>
</evidence>
<organism evidence="16 17">
    <name type="scientific">Glaciibacter psychrotolerans</name>
    <dbReference type="NCBI Taxonomy" id="670054"/>
    <lineage>
        <taxon>Bacteria</taxon>
        <taxon>Bacillati</taxon>
        <taxon>Actinomycetota</taxon>
        <taxon>Actinomycetes</taxon>
        <taxon>Micrococcales</taxon>
        <taxon>Microbacteriaceae</taxon>
        <taxon>Glaciibacter</taxon>
    </lineage>
</organism>
<dbReference type="PRINTS" id="PR00344">
    <property type="entry name" value="BCTRLSENSOR"/>
</dbReference>
<evidence type="ECO:0000313" key="17">
    <source>
        <dbReference type="Proteomes" id="UP000537260"/>
    </source>
</evidence>
<dbReference type="SUPFAM" id="SSF47384">
    <property type="entry name" value="Homodimeric domain of signal transducing histidine kinase"/>
    <property type="match status" value="1"/>
</dbReference>
<dbReference type="SMART" id="SM00387">
    <property type="entry name" value="HATPase_c"/>
    <property type="match status" value="1"/>
</dbReference>
<keyword evidence="6 16" id="KW-0808">Transferase</keyword>
<dbReference type="PROSITE" id="PS50109">
    <property type="entry name" value="HIS_KIN"/>
    <property type="match status" value="1"/>
</dbReference>
<evidence type="ECO:0000256" key="9">
    <source>
        <dbReference type="ARBA" id="ARBA00022989"/>
    </source>
</evidence>
<keyword evidence="11 13" id="KW-0472">Membrane</keyword>
<dbReference type="Gene3D" id="6.10.340.10">
    <property type="match status" value="1"/>
</dbReference>
<keyword evidence="8 16" id="KW-0418">Kinase</keyword>
<feature type="transmembrane region" description="Helical" evidence="13">
    <location>
        <begin position="215"/>
        <end position="238"/>
    </location>
</feature>
<evidence type="ECO:0000313" key="16">
    <source>
        <dbReference type="EMBL" id="NYJ20629.1"/>
    </source>
</evidence>
<dbReference type="InterPro" id="IPR003594">
    <property type="entry name" value="HATPase_dom"/>
</dbReference>
<dbReference type="CDD" id="cd06225">
    <property type="entry name" value="HAMP"/>
    <property type="match status" value="1"/>
</dbReference>
<dbReference type="GO" id="GO:0005886">
    <property type="term" value="C:plasma membrane"/>
    <property type="evidence" value="ECO:0007669"/>
    <property type="project" value="UniProtKB-SubCell"/>
</dbReference>
<feature type="region of interest" description="Disordered" evidence="12">
    <location>
        <begin position="1"/>
        <end position="36"/>
    </location>
</feature>
<keyword evidence="9 13" id="KW-1133">Transmembrane helix</keyword>
<dbReference type="PANTHER" id="PTHR45436">
    <property type="entry name" value="SENSOR HISTIDINE KINASE YKOH"/>
    <property type="match status" value="1"/>
</dbReference>
<dbReference type="AlphaFoldDB" id="A0A7Z0J773"/>
<evidence type="ECO:0000256" key="3">
    <source>
        <dbReference type="ARBA" id="ARBA00004236"/>
    </source>
</evidence>
<gene>
    <name evidence="16" type="ORF">HNR05_002420</name>
</gene>
<comment type="caution">
    <text evidence="16">The sequence shown here is derived from an EMBL/GenBank/DDBJ whole genome shotgun (WGS) entry which is preliminary data.</text>
</comment>
<evidence type="ECO:0000256" key="4">
    <source>
        <dbReference type="ARBA" id="ARBA00012438"/>
    </source>
</evidence>
<keyword evidence="5" id="KW-0597">Phosphoprotein</keyword>
<dbReference type="EC" id="2.7.13.3" evidence="4"/>
<evidence type="ECO:0000259" key="15">
    <source>
        <dbReference type="PROSITE" id="PS50885"/>
    </source>
</evidence>
<dbReference type="Pfam" id="PF00672">
    <property type="entry name" value="HAMP"/>
    <property type="match status" value="1"/>
</dbReference>
<dbReference type="FunFam" id="3.30.565.10:FF:000006">
    <property type="entry name" value="Sensor histidine kinase WalK"/>
    <property type="match status" value="1"/>
</dbReference>
<dbReference type="Pfam" id="PF00512">
    <property type="entry name" value="HisKA"/>
    <property type="match status" value="1"/>
</dbReference>
<dbReference type="SUPFAM" id="SSF55874">
    <property type="entry name" value="ATPase domain of HSP90 chaperone/DNA topoisomerase II/histidine kinase"/>
    <property type="match status" value="1"/>
</dbReference>
<name>A0A7Z0J773_9MICO</name>
<evidence type="ECO:0000256" key="11">
    <source>
        <dbReference type="ARBA" id="ARBA00023136"/>
    </source>
</evidence>
<evidence type="ECO:0000256" key="10">
    <source>
        <dbReference type="ARBA" id="ARBA00023012"/>
    </source>
</evidence>
<dbReference type="SMART" id="SM00304">
    <property type="entry name" value="HAMP"/>
    <property type="match status" value="1"/>
</dbReference>
<dbReference type="EMBL" id="JACCFM010000001">
    <property type="protein sequence ID" value="NYJ20629.1"/>
    <property type="molecule type" value="Genomic_DNA"/>
</dbReference>
<dbReference type="InterPro" id="IPR005467">
    <property type="entry name" value="His_kinase_dom"/>
</dbReference>
<dbReference type="PANTHER" id="PTHR45436:SF5">
    <property type="entry name" value="SENSOR HISTIDINE KINASE TRCS"/>
    <property type="match status" value="1"/>
</dbReference>
<dbReference type="Proteomes" id="UP000537260">
    <property type="component" value="Unassembled WGS sequence"/>
</dbReference>
<dbReference type="PROSITE" id="PS50885">
    <property type="entry name" value="HAMP"/>
    <property type="match status" value="1"/>
</dbReference>
<dbReference type="GO" id="GO:0005509">
    <property type="term" value="F:calcium ion binding"/>
    <property type="evidence" value="ECO:0007669"/>
    <property type="project" value="UniProtKB-ARBA"/>
</dbReference>
<comment type="subcellular location">
    <subcellularLocation>
        <location evidence="3">Cell membrane</location>
    </subcellularLocation>
</comment>
<dbReference type="CDD" id="cd00075">
    <property type="entry name" value="HATPase"/>
    <property type="match status" value="1"/>
</dbReference>